<name>A0AAJ7L5S3_9ACAR</name>
<feature type="compositionally biased region" description="Low complexity" evidence="9">
    <location>
        <begin position="162"/>
        <end position="178"/>
    </location>
</feature>
<keyword evidence="3" id="KW-0547">Nucleotide-binding</keyword>
<comment type="subcellular location">
    <subcellularLocation>
        <location evidence="1">Nucleus</location>
    </subcellularLocation>
</comment>
<dbReference type="InterPro" id="IPR014001">
    <property type="entry name" value="Helicase_ATP-bd"/>
</dbReference>
<feature type="compositionally biased region" description="Polar residues" evidence="9">
    <location>
        <begin position="373"/>
        <end position="384"/>
    </location>
</feature>
<evidence type="ECO:0000256" key="1">
    <source>
        <dbReference type="ARBA" id="ARBA00004123"/>
    </source>
</evidence>
<feature type="compositionally biased region" description="Polar residues" evidence="9">
    <location>
        <begin position="1805"/>
        <end position="1819"/>
    </location>
</feature>
<feature type="domain" description="Helicase C-terminal" evidence="11">
    <location>
        <begin position="1243"/>
        <end position="1409"/>
    </location>
</feature>
<keyword evidence="4" id="KW-0378">Hydrolase</keyword>
<feature type="region of interest" description="Disordered" evidence="9">
    <location>
        <begin position="1158"/>
        <end position="1210"/>
    </location>
</feature>
<feature type="compositionally biased region" description="Polar residues" evidence="9">
    <location>
        <begin position="1780"/>
        <end position="1789"/>
    </location>
</feature>
<dbReference type="SMART" id="SM00487">
    <property type="entry name" value="DEXDc"/>
    <property type="match status" value="1"/>
</dbReference>
<accession>A0AAJ7L5S3</accession>
<dbReference type="Gene3D" id="1.20.120.850">
    <property type="entry name" value="SWI2/SNF2 ATPases, N-terminal domain"/>
    <property type="match status" value="1"/>
</dbReference>
<dbReference type="SMART" id="SM00490">
    <property type="entry name" value="HELICc"/>
    <property type="match status" value="1"/>
</dbReference>
<evidence type="ECO:0000256" key="8">
    <source>
        <dbReference type="ARBA" id="ARBA00023242"/>
    </source>
</evidence>
<sequence length="1850" mass="207445">MATPPWLEGRNAGHYSNSLSQQAPVPPTGLTALERMLDSTPSGQKPDQLQSRSGESQYCQPWTTPSSQLSLDPPSYSAPNQWYNPGDFAPYPGQNEINYNYQQPLPTNSRYAPPSNHPLGTPGNGSQVQEVPNQYYNSPQMPQAPSSSGVINDQPWWFPQDSRSSLSSSSSSSQRYLSPFGNTGYYEPGYPPPSLPPQQQQHSQQQQQQHQHAQPPQQQQSQQQAQQLPPQPSPSMPPSAAQYNHSIPQQSNFNNGAPSPQTSYPQPPQFEPFVGYSNSLLPPSSAGQSGGYYDAPPYCDPGIYNRGPVKNEPINACSSSQNHMMPPFGQQHQAPPQTYPGNSDSTVGQQQYPCTHNSQMLSPAQQAVEAQPGAQQSSQRTPTTASDAKKPRRRSRKAKDATLPERPVPQQPQPVMGNQPPISPMNMGSYTHPMGPPPPHALDPYLNPYANQGGFPLDERVPVTPQQMANYPPDQYMPVNHQLGNKRPGCDMMTMSDSPSKRMSNPYQTNGLMANPHMMNGMYQQHRPPEAPREEENSREDPAEKDDSTQESTNTLESAKTENDDDDKGGLAASSENSKDPYNTTSSAEKDDSKKTDEEEEEDKKSKLHLRKNIKDIKDEASLDERTRNAQREEQERIKRLQEQRMKALNSLKELRGTLPTPYQSEAQTENQEQAELPPVVKQEEPSPAAAIPSDEEDIDDDANTNATKKDVIDISSGDEYEPRDKDVINVSDDSDDDEEIDLSTSMHPIRDENGRVLINVGHPDDEEDIFIAPQLAHIIKPHQINGVRFLYENVIESASRFKVSSGFGCILAHSMGLGKTIQVITFTDLFLRHTTGRKVLIITPINTIQNWLAEFDKWLPKEDQVYVTLINEGHVRPRSFPVFLLNESYKTASARHRIVREWHDKGGVMLMGYEMYRTLALKKVYKPKGRKKATVQATEEIMRKDRELLEEVYEALVNPGPDLVVCDEGHRIKNCNATTSSALKDIKTKRRVVLTGYPLQNNLIEYWCMVDFVRPSYLGTKMEFTNMFERPIQNGQCVDSTPKDRQLMKFRAHVLHSLLTGFVQRRGHGVLKDALPHKEEHVFFIRMTPIQRALYTALVKEFVTNSESANPLKIFAVCCKIWNHPDILYNLVRDKKGLPPTAVMDLDIDDGAAEVGESGLNGLGSRKRDELGEGGDPDGEEDPSKKKRKRGKKKDAATPTPEQFPKPVNEDELNKISYEWAYELMADYKADDITNSYKMVLLMEVLDSSLREGDKLLVFSQSLLTLDLVERFLQMRDLPPRPGLNYTDKWVKNRTYFRLDGGTSGQEREKLINDFNHNPCVALFLLSTRAGCLGINLIGANRIVVLDASWNPCHDAQAVCRVYRYGQQKPCYIYRFVCDNSLEKRIYDRQVNKQGMSDRVVDEMNPEAKLTWKDVSTLIQEDECDPPEEDFSDSHEKFRDPIMRQVVSVASRAFTKLPFEHESLLLDQKDQKLTKYEKKLAKASYEQEKRAAQLGGRGTYGSGITTMNGRGAYGSQKSRFDMIRDPKTGQAFPASFTGMQSNVGTALIHSLIKQGMTVQKMRIPKSITIGLAKEPPIQLQAGCELFVMKTPRGVYLRLPCERVIAMRLPQTLDQLCMARPSPFRPAAEIKKPEVINLDDEDDDELSNDFDDLKPKPKVITIESETISKNKGLYDMLTKDYKSTKQEEEDILGKMAANKNLQLQVVTEVKAERKARIKITQRKKIDKEMAKVQLLNGESASVYEGDSDSCRDRGEANSTEDEEAFDLGSLSGEITVSPVKMSNTRPNRSSSKDEQVDLDADEGAPSSNENSQGSASDNSTEVKRNPLAIQNLDEMLGGTKSAPPPAATIQ</sequence>
<dbReference type="GeneID" id="100902123"/>
<keyword evidence="8" id="KW-0539">Nucleus</keyword>
<dbReference type="KEGG" id="goe:100902123"/>
<evidence type="ECO:0000256" key="2">
    <source>
        <dbReference type="ARBA" id="ARBA00007025"/>
    </source>
</evidence>
<dbReference type="RefSeq" id="XP_018494772.2">
    <property type="nucleotide sequence ID" value="XM_018639256.2"/>
</dbReference>
<dbReference type="GO" id="GO:0005634">
    <property type="term" value="C:nucleus"/>
    <property type="evidence" value="ECO:0007669"/>
    <property type="project" value="UniProtKB-SubCell"/>
</dbReference>
<dbReference type="SUPFAM" id="SSF52540">
    <property type="entry name" value="P-loop containing nucleoside triphosphate hydrolases"/>
    <property type="match status" value="2"/>
</dbReference>
<feature type="compositionally biased region" description="Basic and acidic residues" evidence="9">
    <location>
        <begin position="588"/>
        <end position="597"/>
    </location>
</feature>
<dbReference type="GO" id="GO:0016887">
    <property type="term" value="F:ATP hydrolysis activity"/>
    <property type="evidence" value="ECO:0007669"/>
    <property type="project" value="InterPro"/>
</dbReference>
<feature type="compositionally biased region" description="Acidic residues" evidence="9">
    <location>
        <begin position="694"/>
        <end position="703"/>
    </location>
</feature>
<feature type="compositionally biased region" description="Polar residues" evidence="9">
    <location>
        <begin position="574"/>
        <end position="583"/>
    </location>
</feature>
<dbReference type="InterPro" id="IPR049730">
    <property type="entry name" value="SNF2/RAD54-like_C"/>
</dbReference>
<dbReference type="GO" id="GO:0003677">
    <property type="term" value="F:DNA binding"/>
    <property type="evidence" value="ECO:0007669"/>
    <property type="project" value="UniProtKB-KW"/>
</dbReference>
<feature type="compositionally biased region" description="Basic and acidic residues" evidence="9">
    <location>
        <begin position="527"/>
        <end position="548"/>
    </location>
</feature>
<feature type="compositionally biased region" description="Polar residues" evidence="9">
    <location>
        <begin position="661"/>
        <end position="674"/>
    </location>
</feature>
<dbReference type="PANTHER" id="PTHR45797">
    <property type="entry name" value="RAD54-LIKE"/>
    <property type="match status" value="1"/>
</dbReference>
<keyword evidence="5 13" id="KW-0347">Helicase</keyword>
<feature type="compositionally biased region" description="Basic and acidic residues" evidence="9">
    <location>
        <begin position="613"/>
        <end position="646"/>
    </location>
</feature>
<feature type="compositionally biased region" description="Polar residues" evidence="9">
    <location>
        <begin position="497"/>
        <end position="512"/>
    </location>
</feature>
<keyword evidence="6" id="KW-0067">ATP-binding</keyword>
<dbReference type="GO" id="GO:0004386">
    <property type="term" value="F:helicase activity"/>
    <property type="evidence" value="ECO:0007669"/>
    <property type="project" value="UniProtKB-KW"/>
</dbReference>
<feature type="compositionally biased region" description="Polar residues" evidence="9">
    <location>
        <begin position="276"/>
        <end position="287"/>
    </location>
</feature>
<dbReference type="CDD" id="cd18793">
    <property type="entry name" value="SF2_C_SNF"/>
    <property type="match status" value="1"/>
</dbReference>
<comment type="similarity">
    <text evidence="2">Belongs to the SNF2/RAD54 helicase family.</text>
</comment>
<evidence type="ECO:0000313" key="12">
    <source>
        <dbReference type="Proteomes" id="UP000694867"/>
    </source>
</evidence>
<evidence type="ECO:0000259" key="11">
    <source>
        <dbReference type="PROSITE" id="PS51194"/>
    </source>
</evidence>
<dbReference type="Proteomes" id="UP000694867">
    <property type="component" value="Unplaced"/>
</dbReference>
<feature type="region of interest" description="Disordered" evidence="9">
    <location>
        <begin position="1"/>
        <end position="441"/>
    </location>
</feature>
<evidence type="ECO:0000259" key="10">
    <source>
        <dbReference type="PROSITE" id="PS51192"/>
    </source>
</evidence>
<proteinExistence type="inferred from homology"/>
<feature type="compositionally biased region" description="Polar residues" evidence="9">
    <location>
        <begin position="330"/>
        <end position="365"/>
    </location>
</feature>
<feature type="compositionally biased region" description="Polar residues" evidence="9">
    <location>
        <begin position="14"/>
        <end position="23"/>
    </location>
</feature>
<keyword evidence="12" id="KW-1185">Reference proteome</keyword>
<feature type="compositionally biased region" description="Polar residues" evidence="9">
    <location>
        <begin position="124"/>
        <end position="151"/>
    </location>
</feature>
<feature type="compositionally biased region" description="Polar residues" evidence="9">
    <location>
        <begin position="39"/>
        <end position="70"/>
    </location>
</feature>
<evidence type="ECO:0000256" key="6">
    <source>
        <dbReference type="ARBA" id="ARBA00022840"/>
    </source>
</evidence>
<dbReference type="InterPro" id="IPR027417">
    <property type="entry name" value="P-loop_NTPase"/>
</dbReference>
<evidence type="ECO:0000256" key="9">
    <source>
        <dbReference type="SAM" id="MobiDB-lite"/>
    </source>
</evidence>
<evidence type="ECO:0000256" key="4">
    <source>
        <dbReference type="ARBA" id="ARBA00022801"/>
    </source>
</evidence>
<dbReference type="Pfam" id="PF00271">
    <property type="entry name" value="Helicase_C"/>
    <property type="match status" value="1"/>
</dbReference>
<dbReference type="InterPro" id="IPR001650">
    <property type="entry name" value="Helicase_C-like"/>
</dbReference>
<dbReference type="InterPro" id="IPR000330">
    <property type="entry name" value="SNF2_N"/>
</dbReference>
<feature type="compositionally biased region" description="Polar residues" evidence="9">
    <location>
        <begin position="95"/>
        <end position="110"/>
    </location>
</feature>
<evidence type="ECO:0000313" key="13">
    <source>
        <dbReference type="RefSeq" id="XP_018494772.2"/>
    </source>
</evidence>
<gene>
    <name evidence="13" type="primary">LOC100902123</name>
</gene>
<feature type="compositionally biased region" description="Acidic residues" evidence="9">
    <location>
        <begin position="1173"/>
        <end position="1182"/>
    </location>
</feature>
<reference evidence="13" key="1">
    <citation type="submission" date="2025-08" db="UniProtKB">
        <authorList>
            <consortium name="RefSeq"/>
        </authorList>
    </citation>
    <scope>IDENTIFICATION</scope>
</reference>
<evidence type="ECO:0000256" key="3">
    <source>
        <dbReference type="ARBA" id="ARBA00022741"/>
    </source>
</evidence>
<evidence type="ECO:0000256" key="7">
    <source>
        <dbReference type="ARBA" id="ARBA00023125"/>
    </source>
</evidence>
<feature type="region of interest" description="Disordered" evidence="9">
    <location>
        <begin position="1741"/>
        <end position="1850"/>
    </location>
</feature>
<dbReference type="PROSITE" id="PS51192">
    <property type="entry name" value="HELICASE_ATP_BIND_1"/>
    <property type="match status" value="1"/>
</dbReference>
<dbReference type="GO" id="GO:0005524">
    <property type="term" value="F:ATP binding"/>
    <property type="evidence" value="ECO:0007669"/>
    <property type="project" value="UniProtKB-KW"/>
</dbReference>
<dbReference type="InterPro" id="IPR038718">
    <property type="entry name" value="SNF2-like_sf"/>
</dbReference>
<dbReference type="PANTHER" id="PTHR45797:SF1">
    <property type="entry name" value="HELICASE ARIP4"/>
    <property type="match status" value="1"/>
</dbReference>
<protein>
    <submittedName>
        <fullName evidence="13">Helicase ARIP4</fullName>
    </submittedName>
</protein>
<feature type="compositionally biased region" description="Polar residues" evidence="9">
    <location>
        <begin position="243"/>
        <end position="257"/>
    </location>
</feature>
<dbReference type="Pfam" id="PF00176">
    <property type="entry name" value="SNF2-rel_dom"/>
    <property type="match status" value="1"/>
</dbReference>
<evidence type="ECO:0000256" key="5">
    <source>
        <dbReference type="ARBA" id="ARBA00022806"/>
    </source>
</evidence>
<dbReference type="Gene3D" id="3.40.50.10810">
    <property type="entry name" value="Tandem AAA-ATPase domain"/>
    <property type="match status" value="1"/>
</dbReference>
<feature type="region of interest" description="Disordered" evidence="9">
    <location>
        <begin position="497"/>
        <end position="740"/>
    </location>
</feature>
<feature type="domain" description="Helicase ATP-binding" evidence="10">
    <location>
        <begin position="801"/>
        <end position="1017"/>
    </location>
</feature>
<dbReference type="InterPro" id="IPR044574">
    <property type="entry name" value="ARIP4-like"/>
</dbReference>
<feature type="compositionally biased region" description="Low complexity" evidence="9">
    <location>
        <begin position="197"/>
        <end position="228"/>
    </location>
</feature>
<dbReference type="PROSITE" id="PS51194">
    <property type="entry name" value="HELICASE_CTER"/>
    <property type="match status" value="1"/>
</dbReference>
<keyword evidence="7" id="KW-0238">DNA-binding</keyword>
<organism evidence="12 13">
    <name type="scientific">Galendromus occidentalis</name>
    <name type="common">western predatory mite</name>
    <dbReference type="NCBI Taxonomy" id="34638"/>
    <lineage>
        <taxon>Eukaryota</taxon>
        <taxon>Metazoa</taxon>
        <taxon>Ecdysozoa</taxon>
        <taxon>Arthropoda</taxon>
        <taxon>Chelicerata</taxon>
        <taxon>Arachnida</taxon>
        <taxon>Acari</taxon>
        <taxon>Parasitiformes</taxon>
        <taxon>Mesostigmata</taxon>
        <taxon>Gamasina</taxon>
        <taxon>Phytoseioidea</taxon>
        <taxon>Phytoseiidae</taxon>
        <taxon>Typhlodrominae</taxon>
        <taxon>Galendromus</taxon>
    </lineage>
</organism>
<dbReference type="Gene3D" id="3.40.50.300">
    <property type="entry name" value="P-loop containing nucleotide triphosphate hydrolases"/>
    <property type="match status" value="2"/>
</dbReference>